<dbReference type="CDD" id="cd09272">
    <property type="entry name" value="RNase_HI_RT_Ty1"/>
    <property type="match status" value="1"/>
</dbReference>
<feature type="signal peptide" evidence="1">
    <location>
        <begin position="1"/>
        <end position="18"/>
    </location>
</feature>
<feature type="chain" id="PRO_5044835166" evidence="1">
    <location>
        <begin position="19"/>
        <end position="210"/>
    </location>
</feature>
<accession>A0ABD1RX91</accession>
<keyword evidence="3" id="KW-1185">Reference proteome</keyword>
<sequence>MQLVLLCILWSVPDLDVAHSISVLSRYMSNPGPSHWEALKWLLRYLKGSSNVGLTFKHSSEGIKLKGYVDADNAIDRDNRKSVTSYVFTICDTCISWKSQLQHIVALSTTESEYVAITEAVKEALWLKGILKELGYEFPIMFGDNATNCIGNEEAPIGNHSMKRVRKGEPVCWQPKVQISLNNIFCPDDMGRIGTLMNPNPVSNQGWMFV</sequence>
<organism evidence="2 3">
    <name type="scientific">Abeliophyllum distichum</name>
    <dbReference type="NCBI Taxonomy" id="126358"/>
    <lineage>
        <taxon>Eukaryota</taxon>
        <taxon>Viridiplantae</taxon>
        <taxon>Streptophyta</taxon>
        <taxon>Embryophyta</taxon>
        <taxon>Tracheophyta</taxon>
        <taxon>Spermatophyta</taxon>
        <taxon>Magnoliopsida</taxon>
        <taxon>eudicotyledons</taxon>
        <taxon>Gunneridae</taxon>
        <taxon>Pentapetalae</taxon>
        <taxon>asterids</taxon>
        <taxon>lamiids</taxon>
        <taxon>Lamiales</taxon>
        <taxon>Oleaceae</taxon>
        <taxon>Forsythieae</taxon>
        <taxon>Abeliophyllum</taxon>
    </lineage>
</organism>
<comment type="caution">
    <text evidence="2">The sequence shown here is derived from an EMBL/GenBank/DDBJ whole genome shotgun (WGS) entry which is preliminary data.</text>
</comment>
<evidence type="ECO:0000313" key="3">
    <source>
        <dbReference type="Proteomes" id="UP001604336"/>
    </source>
</evidence>
<dbReference type="PANTHER" id="PTHR11439">
    <property type="entry name" value="GAG-POL-RELATED RETROTRANSPOSON"/>
    <property type="match status" value="1"/>
</dbReference>
<dbReference type="AlphaFoldDB" id="A0ABD1RX91"/>
<dbReference type="PANTHER" id="PTHR11439:SF491">
    <property type="entry name" value="INTEGRASE CATALYTIC DOMAIN-CONTAINING PROTEIN"/>
    <property type="match status" value="1"/>
</dbReference>
<evidence type="ECO:0000256" key="1">
    <source>
        <dbReference type="SAM" id="SignalP"/>
    </source>
</evidence>
<gene>
    <name evidence="2" type="ORF">Adt_28257</name>
</gene>
<name>A0ABD1RX91_9LAMI</name>
<dbReference type="Proteomes" id="UP001604336">
    <property type="component" value="Unassembled WGS sequence"/>
</dbReference>
<proteinExistence type="predicted"/>
<evidence type="ECO:0000313" key="2">
    <source>
        <dbReference type="EMBL" id="KAL2492629.1"/>
    </source>
</evidence>
<keyword evidence="1" id="KW-0732">Signal</keyword>
<dbReference type="EMBL" id="JBFOLK010000008">
    <property type="protein sequence ID" value="KAL2492629.1"/>
    <property type="molecule type" value="Genomic_DNA"/>
</dbReference>
<protein>
    <submittedName>
        <fullName evidence="2">Cysteine-rich RLK (RECEPTOR-like protein kinase) 8</fullName>
    </submittedName>
</protein>
<reference evidence="3" key="1">
    <citation type="submission" date="2024-07" db="EMBL/GenBank/DDBJ databases">
        <title>Two chromosome-level genome assemblies of Korean endemic species Abeliophyllum distichum and Forsythia ovata (Oleaceae).</title>
        <authorList>
            <person name="Jang H."/>
        </authorList>
    </citation>
    <scope>NUCLEOTIDE SEQUENCE [LARGE SCALE GENOMIC DNA]</scope>
</reference>